<feature type="signal peptide" evidence="1">
    <location>
        <begin position="1"/>
        <end position="20"/>
    </location>
</feature>
<accession>A0A2D0PBV2</accession>
<dbReference type="EMBL" id="HAHE01000132">
    <property type="protein sequence ID" value="SNX33872.1"/>
    <property type="molecule type" value="Transcribed_RNA"/>
</dbReference>
<feature type="chain" id="PRO_5013130269" evidence="1">
    <location>
        <begin position="21"/>
        <end position="87"/>
    </location>
</feature>
<dbReference type="AlphaFoldDB" id="A0A2D0PBV2"/>
<name>A0A2D0PBV2_ERECI</name>
<evidence type="ECO:0000313" key="2">
    <source>
        <dbReference type="EMBL" id="SNX33872.1"/>
    </source>
</evidence>
<sequence length="87" mass="9683">MLLVVIFVVVSAAMPSNTEGESQLEDLEIKQMERANPCAKKGDKCHAFSEEKIRCCEGTLCRCKMGLELYLSITDATFLAMKSLHVK</sequence>
<organism evidence="2">
    <name type="scientific">Eresus cinnaberinus</name>
    <name type="common">Ladybird spider</name>
    <name type="synonym">Eresus kollari</name>
    <dbReference type="NCBI Taxonomy" id="175337"/>
    <lineage>
        <taxon>Eukaryota</taxon>
        <taxon>Metazoa</taxon>
        <taxon>Ecdysozoa</taxon>
        <taxon>Arthropoda</taxon>
        <taxon>Chelicerata</taxon>
        <taxon>Arachnida</taxon>
        <taxon>Araneae</taxon>
        <taxon>Araneomorphae</taxon>
        <taxon>Entelegynae</taxon>
        <taxon>Eresoidea</taxon>
        <taxon>Eresidae</taxon>
        <taxon>Eresus</taxon>
    </lineage>
</organism>
<reference evidence="2" key="1">
    <citation type="submission" date="2017-05" db="EMBL/GenBank/DDBJ databases">
        <authorList>
            <person name="Song R."/>
            <person name="Chenine A.L."/>
            <person name="Ruprecht R.M."/>
        </authorList>
    </citation>
    <scope>NUCLEOTIDE SEQUENCE</scope>
</reference>
<evidence type="ECO:0000256" key="1">
    <source>
        <dbReference type="SAM" id="SignalP"/>
    </source>
</evidence>
<protein>
    <submittedName>
        <fullName evidence="2">U19-Eretoxin-Ek1a_1</fullName>
    </submittedName>
</protein>
<reference evidence="2" key="2">
    <citation type="submission" date="2017-10" db="EMBL/GenBank/DDBJ databases">
        <title>Unravelling the molecular evolution of spider venoms.</title>
        <authorList>
            <person name="Pineda S."/>
        </authorList>
    </citation>
    <scope>NUCLEOTIDE SEQUENCE</scope>
</reference>
<keyword evidence="1" id="KW-0732">Signal</keyword>
<proteinExistence type="predicted"/>